<feature type="transmembrane region" description="Helical" evidence="1">
    <location>
        <begin position="346"/>
        <end position="363"/>
    </location>
</feature>
<gene>
    <name evidence="2" type="ORF">Ctob_011568</name>
</gene>
<keyword evidence="3" id="KW-1185">Reference proteome</keyword>
<dbReference type="Proteomes" id="UP000037460">
    <property type="component" value="Unassembled WGS sequence"/>
</dbReference>
<protein>
    <recommendedName>
        <fullName evidence="4">Acyltransferase 3 domain-containing protein</fullName>
    </recommendedName>
</protein>
<keyword evidence="1" id="KW-0472">Membrane</keyword>
<organism evidence="2 3">
    <name type="scientific">Chrysochromulina tobinii</name>
    <dbReference type="NCBI Taxonomy" id="1460289"/>
    <lineage>
        <taxon>Eukaryota</taxon>
        <taxon>Haptista</taxon>
        <taxon>Haptophyta</taxon>
        <taxon>Prymnesiophyceae</taxon>
        <taxon>Prymnesiales</taxon>
        <taxon>Chrysochromulinaceae</taxon>
        <taxon>Chrysochromulina</taxon>
    </lineage>
</organism>
<accession>A0A0M0K0T4</accession>
<feature type="transmembrane region" description="Helical" evidence="1">
    <location>
        <begin position="70"/>
        <end position="90"/>
    </location>
</feature>
<keyword evidence="1" id="KW-0812">Transmembrane</keyword>
<evidence type="ECO:0000313" key="3">
    <source>
        <dbReference type="Proteomes" id="UP000037460"/>
    </source>
</evidence>
<comment type="caution">
    <text evidence="2">The sequence shown here is derived from an EMBL/GenBank/DDBJ whole genome shotgun (WGS) entry which is preliminary data.</text>
</comment>
<keyword evidence="1" id="KW-1133">Transmembrane helix</keyword>
<dbReference type="EMBL" id="JWZX01001876">
    <property type="protein sequence ID" value="KOO31983.1"/>
    <property type="molecule type" value="Genomic_DNA"/>
</dbReference>
<feature type="transmembrane region" description="Helical" evidence="1">
    <location>
        <begin position="170"/>
        <end position="190"/>
    </location>
</feature>
<dbReference type="OrthoDB" id="202165at2759"/>
<feature type="transmembrane region" description="Helical" evidence="1">
    <location>
        <begin position="317"/>
        <end position="334"/>
    </location>
</feature>
<name>A0A0M0K0T4_9EUKA</name>
<feature type="transmembrane region" description="Helical" evidence="1">
    <location>
        <begin position="137"/>
        <end position="158"/>
    </location>
</feature>
<sequence length="393" mass="44010">MRALATTWILCGHFLDWRSHRGLFTGFLARGNVPVCYYIVLSGFVTHWAYGKHNFALHAPELQSFFRTRLGRIAFSYYFFFGLGLVQRVMDDWPLSPMCTGLGALMLEAWDPACEIVIQSFTWPSAYAQYGPGPNPAGWTIGTLVFCWVCYPVLAVTLHRAVGPPGEGRWQQLLGLAIVAYVLAVLPPLMMLRMNAHRPDGQRIPALTMQYLEEFPPCRLADFSLGVLTAALMKLPGATEWTGWPLVGWGAALTLVALVLCAPLQLPKLPGHLRHDAEALMVSGPSALWALMIAAMASPHTWLARHPMLIRVGQYSFAAYLLQFWLAHIFVELQKCASGHKHGLQPWWMLAFIFCVWTLASVYTECVELPFVRVLRGTIGWVQSFHRAMPGQL</sequence>
<evidence type="ECO:0008006" key="4">
    <source>
        <dbReference type="Google" id="ProtNLM"/>
    </source>
</evidence>
<evidence type="ECO:0000256" key="1">
    <source>
        <dbReference type="SAM" id="Phobius"/>
    </source>
</evidence>
<dbReference type="AlphaFoldDB" id="A0A0M0K0T4"/>
<evidence type="ECO:0000313" key="2">
    <source>
        <dbReference type="EMBL" id="KOO31983.1"/>
    </source>
</evidence>
<feature type="transmembrane region" description="Helical" evidence="1">
    <location>
        <begin position="278"/>
        <end position="297"/>
    </location>
</feature>
<reference evidence="3" key="1">
    <citation type="journal article" date="2015" name="PLoS Genet.">
        <title>Genome Sequence and Transcriptome Analyses of Chrysochromulina tobin: Metabolic Tools for Enhanced Algal Fitness in the Prominent Order Prymnesiales (Haptophyceae).</title>
        <authorList>
            <person name="Hovde B.T."/>
            <person name="Deodato C.R."/>
            <person name="Hunsperger H.M."/>
            <person name="Ryken S.A."/>
            <person name="Yost W."/>
            <person name="Jha R.K."/>
            <person name="Patterson J."/>
            <person name="Monnat R.J. Jr."/>
            <person name="Barlow S.B."/>
            <person name="Starkenburg S.R."/>
            <person name="Cattolico R.A."/>
        </authorList>
    </citation>
    <scope>NUCLEOTIDE SEQUENCE</scope>
    <source>
        <strain evidence="3">CCMP291</strain>
    </source>
</reference>
<feature type="transmembrane region" description="Helical" evidence="1">
    <location>
        <begin position="31"/>
        <end position="50"/>
    </location>
</feature>
<proteinExistence type="predicted"/>
<feature type="transmembrane region" description="Helical" evidence="1">
    <location>
        <begin position="246"/>
        <end position="266"/>
    </location>
</feature>